<keyword evidence="1" id="KW-0732">Signal</keyword>
<dbReference type="EMBL" id="JAFHKR010000039">
    <property type="protein sequence ID" value="MBN3555702.1"/>
    <property type="molecule type" value="Genomic_DNA"/>
</dbReference>
<evidence type="ECO:0000313" key="2">
    <source>
        <dbReference type="EMBL" id="MBN3555702.1"/>
    </source>
</evidence>
<comment type="caution">
    <text evidence="2">The sequence shown here is derived from an EMBL/GenBank/DDBJ whole genome shotgun (WGS) entry which is preliminary data.</text>
</comment>
<organism evidence="2 3">
    <name type="scientific">Fictibacillus nanhaiensis</name>
    <dbReference type="NCBI Taxonomy" id="742169"/>
    <lineage>
        <taxon>Bacteria</taxon>
        <taxon>Bacillati</taxon>
        <taxon>Bacillota</taxon>
        <taxon>Bacilli</taxon>
        <taxon>Bacillales</taxon>
        <taxon>Fictibacillaceae</taxon>
        <taxon>Fictibacillus</taxon>
    </lineage>
</organism>
<proteinExistence type="predicted"/>
<accession>A0ABS2ZWH6</accession>
<name>A0ABS2ZWH6_9BACL</name>
<gene>
    <name evidence="2" type="ORF">JYA63_15600</name>
</gene>
<protein>
    <submittedName>
        <fullName evidence="2">YhcN/YlaJ family sporulation lipoprotein</fullName>
    </submittedName>
</protein>
<dbReference type="RefSeq" id="WP_205726502.1">
    <property type="nucleotide sequence ID" value="NZ_JAFHKR010000039.1"/>
</dbReference>
<feature type="signal peptide" evidence="1">
    <location>
        <begin position="1"/>
        <end position="18"/>
    </location>
</feature>
<keyword evidence="2" id="KW-0449">Lipoprotein</keyword>
<dbReference type="Pfam" id="PF09580">
    <property type="entry name" value="Spore_YhcN_YlaJ"/>
    <property type="match status" value="1"/>
</dbReference>
<keyword evidence="3" id="KW-1185">Reference proteome</keyword>
<sequence>MKTILKLLAYILIINLVACSTSQSSRSSKEGTFQNLNYSENGIRELGYDKSYDSGLSSIIKTRVNHIKHIHESTVVLANNLILIGIKPDKKAQKKVLYKRINSEVRKISSEKNIQVITDKKIFNRIQSIDSYLKAGRPYSKVKTDVDDLLIDIEIKAHDLSGIFHYS</sequence>
<dbReference type="InterPro" id="IPR019076">
    <property type="entry name" value="Spore_lipoprot_YhcN/YlaJ-like"/>
</dbReference>
<dbReference type="Proteomes" id="UP001296923">
    <property type="component" value="Unassembled WGS sequence"/>
</dbReference>
<feature type="chain" id="PRO_5046621026" evidence="1">
    <location>
        <begin position="19"/>
        <end position="167"/>
    </location>
</feature>
<evidence type="ECO:0000313" key="3">
    <source>
        <dbReference type="Proteomes" id="UP001296923"/>
    </source>
</evidence>
<evidence type="ECO:0000256" key="1">
    <source>
        <dbReference type="SAM" id="SignalP"/>
    </source>
</evidence>
<reference evidence="2 3" key="1">
    <citation type="submission" date="2021-01" db="EMBL/GenBank/DDBJ databases">
        <title>Genome Sequencing of Type Strains.</title>
        <authorList>
            <person name="Lemaire J.F."/>
            <person name="Inderbitzin P."/>
            <person name="Collins S.B."/>
            <person name="Wespe N."/>
            <person name="Knight-Connoni V."/>
        </authorList>
    </citation>
    <scope>NUCLEOTIDE SEQUENCE [LARGE SCALE GENOMIC DNA]</scope>
    <source>
        <strain evidence="2 3">DSM 23009</strain>
    </source>
</reference>